<dbReference type="InterPro" id="IPR022645">
    <property type="entry name" value="SecD/SecF_bac"/>
</dbReference>
<evidence type="ECO:0000256" key="4">
    <source>
        <dbReference type="ARBA" id="ARBA00022692"/>
    </source>
</evidence>
<feature type="transmembrane region" description="Helical" evidence="9">
    <location>
        <begin position="30"/>
        <end position="50"/>
    </location>
</feature>
<organism evidence="11 12">
    <name type="scientific">Salinimonas sediminis</name>
    <dbReference type="NCBI Taxonomy" id="2303538"/>
    <lineage>
        <taxon>Bacteria</taxon>
        <taxon>Pseudomonadati</taxon>
        <taxon>Pseudomonadota</taxon>
        <taxon>Gammaproteobacteria</taxon>
        <taxon>Alteromonadales</taxon>
        <taxon>Alteromonadaceae</taxon>
        <taxon>Alteromonas/Salinimonas group</taxon>
        <taxon>Salinimonas</taxon>
    </lineage>
</organism>
<protein>
    <recommendedName>
        <fullName evidence="9">Protein-export membrane protein SecF</fullName>
    </recommendedName>
</protein>
<evidence type="ECO:0000256" key="9">
    <source>
        <dbReference type="HAMAP-Rule" id="MF_01464"/>
    </source>
</evidence>
<feature type="domain" description="Protein export membrane protein SecD/SecF C-terminal" evidence="10">
    <location>
        <begin position="12"/>
        <end position="179"/>
    </location>
</feature>
<dbReference type="PRINTS" id="PR01755">
    <property type="entry name" value="SECFTRNLCASE"/>
</dbReference>
<proteinExistence type="inferred from homology"/>
<dbReference type="InterPro" id="IPR022646">
    <property type="entry name" value="SecD/SecF_CS"/>
</dbReference>
<dbReference type="PANTHER" id="PTHR30081">
    <property type="entry name" value="PROTEIN-EXPORT MEMBRANE PROTEIN SEC"/>
    <property type="match status" value="1"/>
</dbReference>
<dbReference type="InterPro" id="IPR055344">
    <property type="entry name" value="SecD_SecF_C_bact"/>
</dbReference>
<keyword evidence="3 9" id="KW-1003">Cell membrane</keyword>
<feature type="transmembrane region" description="Helical" evidence="9">
    <location>
        <begin position="57"/>
        <end position="77"/>
    </location>
</feature>
<dbReference type="Pfam" id="PF07549">
    <property type="entry name" value="Sec_GG"/>
    <property type="match status" value="1"/>
</dbReference>
<keyword evidence="2 9" id="KW-0813">Transport</keyword>
<evidence type="ECO:0000313" key="11">
    <source>
        <dbReference type="EMBL" id="AXR05131.1"/>
    </source>
</evidence>
<sequence length="516" mass="54731">MLRAGALPVPLQVIEERTVGPDVGSDAIKLGIASSLAGAVLVLITMVALYRRWGVTAGISLVVNMLLLLGLLSLFGATLTLPGFAGIILTLGMAVDANILINERIREQTMRGAGAAVAIKNGFTSAWTTILDANFTTLIAVSLLFMFGSGPVKGFAVTIGIGLLTSMFTAVTLTRGLMEWQIRRTPRAKLNLAMQQLMQRIGQSSTNYIKGRVIGLTASLILSLGSVALFVSPGLNYGVDFTGGTLVEVHSATLSVDTLRNTLSEHGLNQATIQEFEQAGEYLVKLPVAPQATSSVDKPEALSVLRQSLAGTDSDASIVRVDMVGPKVSSGFTDVSILAVLLAGMGVVGYLWLRFESHFALAATATIALDITKTIGFFALTGLEFNLTAVAALLALIGYSINDKVVVFDRIRETLRHQPQWSLPKVINSSISATLGRTIMTSVTTLIALLPMALAGGQTVASFAWPMIFGIVVGTSSTLFVAVSLFYFLADRRQQKGLAQLRPSAAQMKEMLADIP</sequence>
<feature type="transmembrane region" description="Helical" evidence="9">
    <location>
        <begin position="463"/>
        <end position="490"/>
    </location>
</feature>
<evidence type="ECO:0000256" key="5">
    <source>
        <dbReference type="ARBA" id="ARBA00022927"/>
    </source>
</evidence>
<dbReference type="GO" id="GO:0015450">
    <property type="term" value="F:protein-transporting ATPase activity"/>
    <property type="evidence" value="ECO:0007669"/>
    <property type="project" value="InterPro"/>
</dbReference>
<dbReference type="AlphaFoldDB" id="A0A346NHX4"/>
<reference evidence="11 12" key="1">
    <citation type="submission" date="2018-08" db="EMBL/GenBank/DDBJ databases">
        <title>Salinimonas sediminis sp. nov., a piezophilic bacterium isolated from a deep-sea sediment sample from the New Britain Trench.</title>
        <authorList>
            <person name="Cao J."/>
        </authorList>
    </citation>
    <scope>NUCLEOTIDE SEQUENCE [LARGE SCALE GENOMIC DNA]</scope>
    <source>
        <strain evidence="11 12">N102</strain>
    </source>
</reference>
<keyword evidence="4 9" id="KW-0812">Transmembrane</keyword>
<comment type="subcellular location">
    <subcellularLocation>
        <location evidence="1 9">Cell membrane</location>
        <topology evidence="1 9">Multi-pass membrane protein</topology>
    </subcellularLocation>
</comment>
<dbReference type="KEGG" id="salm:D0Y50_01335"/>
<keyword evidence="8 9" id="KW-0472">Membrane</keyword>
<dbReference type="SUPFAM" id="SSF82866">
    <property type="entry name" value="Multidrug efflux transporter AcrB transmembrane domain"/>
    <property type="match status" value="2"/>
</dbReference>
<dbReference type="Proteomes" id="UP000262073">
    <property type="component" value="Chromosome"/>
</dbReference>
<feature type="transmembrane region" description="Helical" evidence="9">
    <location>
        <begin position="154"/>
        <end position="174"/>
    </location>
</feature>
<dbReference type="Pfam" id="PF02355">
    <property type="entry name" value="SecD_SecF_C"/>
    <property type="match status" value="2"/>
</dbReference>
<dbReference type="HAMAP" id="MF_01464_B">
    <property type="entry name" value="SecF_B"/>
    <property type="match status" value="1"/>
</dbReference>
<dbReference type="OrthoDB" id="9805019at2"/>
<gene>
    <name evidence="9 11" type="primary">secF</name>
    <name evidence="11" type="ORF">D0Y50_01335</name>
</gene>
<dbReference type="FunFam" id="1.20.1640.10:FF:000004">
    <property type="entry name" value="Protein translocase subunit SecD"/>
    <property type="match status" value="1"/>
</dbReference>
<evidence type="ECO:0000256" key="8">
    <source>
        <dbReference type="ARBA" id="ARBA00023136"/>
    </source>
</evidence>
<dbReference type="InterPro" id="IPR048634">
    <property type="entry name" value="SecD_SecF_C"/>
</dbReference>
<dbReference type="GO" id="GO:0006605">
    <property type="term" value="P:protein targeting"/>
    <property type="evidence" value="ECO:0007669"/>
    <property type="project" value="UniProtKB-UniRule"/>
</dbReference>
<evidence type="ECO:0000256" key="1">
    <source>
        <dbReference type="ARBA" id="ARBA00004651"/>
    </source>
</evidence>
<evidence type="ECO:0000256" key="6">
    <source>
        <dbReference type="ARBA" id="ARBA00022989"/>
    </source>
</evidence>
<feature type="domain" description="Protein export membrane protein SecD/SecF C-terminal" evidence="10">
    <location>
        <begin position="307"/>
        <end position="490"/>
    </location>
</feature>
<comment type="subunit">
    <text evidence="9">Forms a complex with SecD. Part of the essential Sec protein translocation apparatus which comprises SecA, SecYEG and auxiliary proteins SecDF-YajC and YidC.</text>
</comment>
<comment type="function">
    <text evidence="9">Part of the Sec protein translocase complex. Interacts with the SecYEG preprotein conducting channel. SecDF uses the proton motive force (PMF) to complete protein translocation after the ATP-dependent function of SecA.</text>
</comment>
<feature type="transmembrane region" description="Helical" evidence="9">
    <location>
        <begin position="83"/>
        <end position="101"/>
    </location>
</feature>
<dbReference type="GO" id="GO:0043952">
    <property type="term" value="P:protein transport by the Sec complex"/>
    <property type="evidence" value="ECO:0007669"/>
    <property type="project" value="UniProtKB-UniRule"/>
</dbReference>
<dbReference type="NCBIfam" id="TIGR00966">
    <property type="entry name" value="transloc_SecF"/>
    <property type="match status" value="1"/>
</dbReference>
<feature type="transmembrane region" description="Helical" evidence="9">
    <location>
        <begin position="213"/>
        <end position="231"/>
    </location>
</feature>
<dbReference type="NCBIfam" id="TIGR00916">
    <property type="entry name" value="2A0604s01"/>
    <property type="match status" value="2"/>
</dbReference>
<dbReference type="Gene3D" id="1.20.1640.10">
    <property type="entry name" value="Multidrug efflux transporter AcrB transmembrane domain"/>
    <property type="match status" value="2"/>
</dbReference>
<dbReference type="GO" id="GO:0005886">
    <property type="term" value="C:plasma membrane"/>
    <property type="evidence" value="ECO:0007669"/>
    <property type="project" value="UniProtKB-SubCell"/>
</dbReference>
<accession>A0A346NHX4</accession>
<feature type="transmembrane region" description="Helical" evidence="9">
    <location>
        <begin position="360"/>
        <end position="379"/>
    </location>
</feature>
<name>A0A346NHX4_9ALTE</name>
<keyword evidence="5 9" id="KW-0653">Protein transport</keyword>
<dbReference type="GO" id="GO:0065002">
    <property type="term" value="P:intracellular protein transmembrane transport"/>
    <property type="evidence" value="ECO:0007669"/>
    <property type="project" value="UniProtKB-UniRule"/>
</dbReference>
<evidence type="ECO:0000259" key="10">
    <source>
        <dbReference type="Pfam" id="PF02355"/>
    </source>
</evidence>
<comment type="caution">
    <text evidence="9">Lacks conserved residue(s) required for the propagation of feature annotation.</text>
</comment>
<dbReference type="InterPro" id="IPR005665">
    <property type="entry name" value="SecF_bac"/>
</dbReference>
<dbReference type="InterPro" id="IPR022813">
    <property type="entry name" value="SecD/SecF_arch_bac"/>
</dbReference>
<evidence type="ECO:0000256" key="7">
    <source>
        <dbReference type="ARBA" id="ARBA00023010"/>
    </source>
</evidence>
<evidence type="ECO:0000256" key="2">
    <source>
        <dbReference type="ARBA" id="ARBA00022448"/>
    </source>
</evidence>
<evidence type="ECO:0000256" key="3">
    <source>
        <dbReference type="ARBA" id="ARBA00022475"/>
    </source>
</evidence>
<feature type="transmembrane region" description="Helical" evidence="9">
    <location>
        <begin position="439"/>
        <end position="457"/>
    </location>
</feature>
<dbReference type="PANTHER" id="PTHR30081:SF8">
    <property type="entry name" value="PROTEIN TRANSLOCASE SUBUNIT SECF"/>
    <property type="match status" value="1"/>
</dbReference>
<feature type="transmembrane region" description="Helical" evidence="9">
    <location>
        <begin position="122"/>
        <end position="148"/>
    </location>
</feature>
<feature type="transmembrane region" description="Helical" evidence="9">
    <location>
        <begin position="385"/>
        <end position="402"/>
    </location>
</feature>
<keyword evidence="12" id="KW-1185">Reference proteome</keyword>
<keyword evidence="7 9" id="KW-0811">Translocation</keyword>
<evidence type="ECO:0000313" key="12">
    <source>
        <dbReference type="Proteomes" id="UP000262073"/>
    </source>
</evidence>
<dbReference type="EMBL" id="CP031769">
    <property type="protein sequence ID" value="AXR05131.1"/>
    <property type="molecule type" value="Genomic_DNA"/>
</dbReference>
<feature type="transmembrane region" description="Helical" evidence="9">
    <location>
        <begin position="335"/>
        <end position="353"/>
    </location>
</feature>
<keyword evidence="6 9" id="KW-1133">Transmembrane helix</keyword>
<comment type="similarity">
    <text evidence="9">Belongs to the SecD/SecF family. SecF subfamily.</text>
</comment>